<dbReference type="STRING" id="194197.BWD09_03355"/>
<keyword evidence="1" id="KW-1133">Transmembrane helix</keyword>
<keyword evidence="3" id="KW-1185">Reference proteome</keyword>
<dbReference type="AlphaFoldDB" id="A0A1X3DE67"/>
<sequence length="99" mass="11309">MKLKWFPWLVAASCSFLGFLFIFFLYIPYLLLQQTGGVRPEDQLISLLLGLCGVLLCVCSFCLFMSRKAAVGRQLNTFDWFLILFPVFLPAAVLAYLLF</sequence>
<feature type="transmembrane region" description="Helical" evidence="1">
    <location>
        <begin position="44"/>
        <end position="66"/>
    </location>
</feature>
<comment type="caution">
    <text evidence="2">The sequence shown here is derived from an EMBL/GenBank/DDBJ whole genome shotgun (WGS) entry which is preliminary data.</text>
</comment>
<feature type="transmembrane region" description="Helical" evidence="1">
    <location>
        <begin position="78"/>
        <end position="98"/>
    </location>
</feature>
<evidence type="ECO:0000256" key="1">
    <source>
        <dbReference type="SAM" id="Phobius"/>
    </source>
</evidence>
<organism evidence="2 3">
    <name type="scientific">Neisseria dentiae</name>
    <dbReference type="NCBI Taxonomy" id="194197"/>
    <lineage>
        <taxon>Bacteria</taxon>
        <taxon>Pseudomonadati</taxon>
        <taxon>Pseudomonadota</taxon>
        <taxon>Betaproteobacteria</taxon>
        <taxon>Neisseriales</taxon>
        <taxon>Neisseriaceae</taxon>
        <taxon>Neisseria</taxon>
    </lineage>
</organism>
<dbReference type="Proteomes" id="UP000193118">
    <property type="component" value="Unassembled WGS sequence"/>
</dbReference>
<reference evidence="3" key="1">
    <citation type="submission" date="2017-01" db="EMBL/GenBank/DDBJ databases">
        <authorList>
            <person name="Wolfgang W.J."/>
            <person name="Cole J."/>
            <person name="Wroblewski D."/>
            <person name="Mcginnis J."/>
            <person name="Musser K.A."/>
        </authorList>
    </citation>
    <scope>NUCLEOTIDE SEQUENCE [LARGE SCALE GENOMIC DNA]</scope>
    <source>
        <strain evidence="3">DSM 19151</strain>
    </source>
</reference>
<accession>A0A1X3DE67</accession>
<name>A0A1X3DE67_9NEIS</name>
<keyword evidence="1" id="KW-0812">Transmembrane</keyword>
<keyword evidence="1" id="KW-0472">Membrane</keyword>
<dbReference type="EMBL" id="MTBO01000004">
    <property type="protein sequence ID" value="OSI18228.1"/>
    <property type="molecule type" value="Genomic_DNA"/>
</dbReference>
<feature type="transmembrane region" description="Helical" evidence="1">
    <location>
        <begin position="6"/>
        <end position="32"/>
    </location>
</feature>
<evidence type="ECO:0000313" key="3">
    <source>
        <dbReference type="Proteomes" id="UP000193118"/>
    </source>
</evidence>
<proteinExistence type="predicted"/>
<evidence type="ECO:0000313" key="2">
    <source>
        <dbReference type="EMBL" id="OSI18228.1"/>
    </source>
</evidence>
<gene>
    <name evidence="2" type="ORF">BWD09_03355</name>
</gene>
<protein>
    <submittedName>
        <fullName evidence="2">Uncharacterized protein</fullName>
    </submittedName>
</protein>